<protein>
    <submittedName>
        <fullName evidence="7">Cytochrome c, mono-and diheme variants</fullName>
    </submittedName>
</protein>
<dbReference type="GO" id="GO:0009055">
    <property type="term" value="F:electron transfer activity"/>
    <property type="evidence" value="ECO:0007669"/>
    <property type="project" value="InterPro"/>
</dbReference>
<evidence type="ECO:0000256" key="5">
    <source>
        <dbReference type="SAM" id="SignalP"/>
    </source>
</evidence>
<dbReference type="Proteomes" id="UP000189935">
    <property type="component" value="Chromosome I"/>
</dbReference>
<evidence type="ECO:0000259" key="6">
    <source>
        <dbReference type="PROSITE" id="PS51007"/>
    </source>
</evidence>
<accession>A0A1M6RT77</accession>
<keyword evidence="5" id="KW-0732">Signal</keyword>
<dbReference type="AlphaFoldDB" id="A0A1M6RT77"/>
<evidence type="ECO:0000256" key="3">
    <source>
        <dbReference type="ARBA" id="ARBA00023004"/>
    </source>
</evidence>
<keyword evidence="3 4" id="KW-0408">Iron</keyword>
<dbReference type="InterPro" id="IPR009056">
    <property type="entry name" value="Cyt_c-like_dom"/>
</dbReference>
<proteinExistence type="predicted"/>
<keyword evidence="1 4" id="KW-0349">Heme</keyword>
<dbReference type="PROSITE" id="PS51007">
    <property type="entry name" value="CYTC"/>
    <property type="match status" value="1"/>
</dbReference>
<dbReference type="GO" id="GO:0020037">
    <property type="term" value="F:heme binding"/>
    <property type="evidence" value="ECO:0007669"/>
    <property type="project" value="InterPro"/>
</dbReference>
<organism evidence="7 8">
    <name type="scientific">Bradyrhizobium lablabi</name>
    <dbReference type="NCBI Taxonomy" id="722472"/>
    <lineage>
        <taxon>Bacteria</taxon>
        <taxon>Pseudomonadati</taxon>
        <taxon>Pseudomonadota</taxon>
        <taxon>Alphaproteobacteria</taxon>
        <taxon>Hyphomicrobiales</taxon>
        <taxon>Nitrobacteraceae</taxon>
        <taxon>Bradyrhizobium</taxon>
    </lineage>
</organism>
<feature type="signal peptide" evidence="5">
    <location>
        <begin position="1"/>
        <end position="22"/>
    </location>
</feature>
<reference evidence="7 8" key="1">
    <citation type="submission" date="2016-11" db="EMBL/GenBank/DDBJ databases">
        <authorList>
            <person name="Jaros S."/>
            <person name="Januszkiewicz K."/>
            <person name="Wedrychowicz H."/>
        </authorList>
    </citation>
    <scope>NUCLEOTIDE SEQUENCE [LARGE SCALE GENOMIC DNA]</scope>
    <source>
        <strain evidence="7 8">GAS499</strain>
    </source>
</reference>
<dbReference type="OrthoDB" id="7933886at2"/>
<evidence type="ECO:0000256" key="4">
    <source>
        <dbReference type="PROSITE-ProRule" id="PRU00433"/>
    </source>
</evidence>
<name>A0A1M6RT77_9BRAD</name>
<gene>
    <name evidence="7" type="ORF">SAMN05444159_3065</name>
</gene>
<keyword evidence="2 4" id="KW-0479">Metal-binding</keyword>
<feature type="domain" description="Cytochrome c" evidence="6">
    <location>
        <begin position="40"/>
        <end position="116"/>
    </location>
</feature>
<evidence type="ECO:0000256" key="1">
    <source>
        <dbReference type="ARBA" id="ARBA00022617"/>
    </source>
</evidence>
<sequence>MIKGRFGWTAAYFAAVAITASALTTVRPVRAQQDSEVDQAKIDQGKVTFAQKCSHCHGPNMVNAGTIAPDLRKFPDDKERFFTTVKLGKNGKMPPWGDLLSDDEIACLWAYMSSRRNP</sequence>
<dbReference type="GO" id="GO:0046872">
    <property type="term" value="F:metal ion binding"/>
    <property type="evidence" value="ECO:0007669"/>
    <property type="project" value="UniProtKB-KW"/>
</dbReference>
<evidence type="ECO:0000313" key="7">
    <source>
        <dbReference type="EMBL" id="SHK35701.1"/>
    </source>
</evidence>
<evidence type="ECO:0000256" key="2">
    <source>
        <dbReference type="ARBA" id="ARBA00022723"/>
    </source>
</evidence>
<dbReference type="SUPFAM" id="SSF46626">
    <property type="entry name" value="Cytochrome c"/>
    <property type="match status" value="1"/>
</dbReference>
<feature type="chain" id="PRO_5009920687" evidence="5">
    <location>
        <begin position="23"/>
        <end position="118"/>
    </location>
</feature>
<dbReference type="InterPro" id="IPR036909">
    <property type="entry name" value="Cyt_c-like_dom_sf"/>
</dbReference>
<dbReference type="RefSeq" id="WP_079539073.1">
    <property type="nucleotide sequence ID" value="NZ_LT670844.1"/>
</dbReference>
<dbReference type="Pfam" id="PF13442">
    <property type="entry name" value="Cytochrome_CBB3"/>
    <property type="match status" value="1"/>
</dbReference>
<dbReference type="Gene3D" id="1.10.760.10">
    <property type="entry name" value="Cytochrome c-like domain"/>
    <property type="match status" value="1"/>
</dbReference>
<evidence type="ECO:0000313" key="8">
    <source>
        <dbReference type="Proteomes" id="UP000189935"/>
    </source>
</evidence>
<dbReference type="EMBL" id="LT670844">
    <property type="protein sequence ID" value="SHK35701.1"/>
    <property type="molecule type" value="Genomic_DNA"/>
</dbReference>
<dbReference type="PANTHER" id="PTHR33751">
    <property type="entry name" value="CBB3-TYPE CYTOCHROME C OXIDASE SUBUNIT FIXP"/>
    <property type="match status" value="1"/>
</dbReference>
<dbReference type="InterPro" id="IPR050597">
    <property type="entry name" value="Cytochrome_c_Oxidase_Subunit"/>
</dbReference>
<dbReference type="PANTHER" id="PTHR33751:SF13">
    <property type="entry name" value="CYTOCHROME BC1 COMPLEX CYTOCHROME C SUBUNIT"/>
    <property type="match status" value="1"/>
</dbReference>